<name>A0A1G5QBW4_9GAMM</name>
<feature type="chain" id="PRO_5011620093" description="Copper(I)-binding protein" evidence="1">
    <location>
        <begin position="24"/>
        <end position="162"/>
    </location>
</feature>
<keyword evidence="3" id="KW-1185">Reference proteome</keyword>
<dbReference type="AlphaFoldDB" id="A0A1G5QBW4"/>
<dbReference type="InterPro" id="IPR036182">
    <property type="entry name" value="PCuAC_sf"/>
</dbReference>
<dbReference type="PANTHER" id="PTHR36302">
    <property type="entry name" value="BLR7088 PROTEIN"/>
    <property type="match status" value="1"/>
</dbReference>
<evidence type="ECO:0000256" key="1">
    <source>
        <dbReference type="SAM" id="SignalP"/>
    </source>
</evidence>
<dbReference type="EMBL" id="FMWD01000005">
    <property type="protein sequence ID" value="SCZ59353.1"/>
    <property type="molecule type" value="Genomic_DNA"/>
</dbReference>
<evidence type="ECO:0008006" key="4">
    <source>
        <dbReference type="Google" id="ProtNLM"/>
    </source>
</evidence>
<dbReference type="InterPro" id="IPR058248">
    <property type="entry name" value="Lxx211020-like"/>
</dbReference>
<organism evidence="2 3">
    <name type="scientific">Thiohalomonas denitrificans</name>
    <dbReference type="NCBI Taxonomy" id="415747"/>
    <lineage>
        <taxon>Bacteria</taxon>
        <taxon>Pseudomonadati</taxon>
        <taxon>Pseudomonadota</taxon>
        <taxon>Gammaproteobacteria</taxon>
        <taxon>Thiohalomonadales</taxon>
        <taxon>Thiohalomonadaceae</taxon>
        <taxon>Thiohalomonas</taxon>
    </lineage>
</organism>
<accession>A0A1G5QBW4</accession>
<dbReference type="STRING" id="415747.SAMN03097708_01846"/>
<feature type="signal peptide" evidence="1">
    <location>
        <begin position="1"/>
        <end position="23"/>
    </location>
</feature>
<gene>
    <name evidence="2" type="ORF">SAMN03097708_01846</name>
</gene>
<proteinExistence type="predicted"/>
<dbReference type="Pfam" id="PF04314">
    <property type="entry name" value="PCuAC"/>
    <property type="match status" value="1"/>
</dbReference>
<dbReference type="RefSeq" id="WP_245688282.1">
    <property type="nucleotide sequence ID" value="NZ_FMWD01000005.1"/>
</dbReference>
<dbReference type="Gene3D" id="2.60.40.1890">
    <property type="entry name" value="PCu(A)C copper chaperone"/>
    <property type="match status" value="1"/>
</dbReference>
<keyword evidence="1" id="KW-0732">Signal</keyword>
<reference evidence="2 3" key="1">
    <citation type="submission" date="2016-10" db="EMBL/GenBank/DDBJ databases">
        <authorList>
            <person name="de Groot N.N."/>
        </authorList>
    </citation>
    <scope>NUCLEOTIDE SEQUENCE [LARGE SCALE GENOMIC DNA]</scope>
    <source>
        <strain evidence="2 3">HLD2</strain>
    </source>
</reference>
<evidence type="ECO:0000313" key="3">
    <source>
        <dbReference type="Proteomes" id="UP000199648"/>
    </source>
</evidence>
<sequence length="162" mass="17158">MIRSVRAWTFGVMTLCLSSAAFADSHGGTNSADAVMVEDPYVRAVPAGQPNSAAFMTLANHSDEDVAIINGSSPVANVVELHTHVHEGGMMKMRQIDKIDVDANGSTELKPGGLHVMLIGLKQELHEGDHVSVTLEFNDGSSKTIDAPVKNVMSGMKMNGGK</sequence>
<evidence type="ECO:0000313" key="2">
    <source>
        <dbReference type="EMBL" id="SCZ59353.1"/>
    </source>
</evidence>
<dbReference type="Proteomes" id="UP000199648">
    <property type="component" value="Unassembled WGS sequence"/>
</dbReference>
<dbReference type="InterPro" id="IPR007410">
    <property type="entry name" value="LpqE-like"/>
</dbReference>
<dbReference type="PANTHER" id="PTHR36302:SF1">
    <property type="entry name" value="COPPER CHAPERONE PCU(A)C"/>
    <property type="match status" value="1"/>
</dbReference>
<protein>
    <recommendedName>
        <fullName evidence="4">Copper(I)-binding protein</fullName>
    </recommendedName>
</protein>
<dbReference type="SUPFAM" id="SSF110087">
    <property type="entry name" value="DR1885-like metal-binding protein"/>
    <property type="match status" value="1"/>
</dbReference>